<evidence type="ECO:0000259" key="2">
    <source>
        <dbReference type="PROSITE" id="PS51462"/>
    </source>
</evidence>
<dbReference type="Pfam" id="PF00293">
    <property type="entry name" value="NUDIX"/>
    <property type="match status" value="1"/>
</dbReference>
<name>A0ABR7IU10_9CLOT</name>
<evidence type="ECO:0000313" key="4">
    <source>
        <dbReference type="Proteomes" id="UP000649151"/>
    </source>
</evidence>
<accession>A0ABR7IU10</accession>
<dbReference type="InterPro" id="IPR000086">
    <property type="entry name" value="NUDIX_hydrolase_dom"/>
</dbReference>
<dbReference type="CDD" id="cd04692">
    <property type="entry name" value="NUDIX_Hydrolase"/>
    <property type="match status" value="1"/>
</dbReference>
<dbReference type="SUPFAM" id="SSF55811">
    <property type="entry name" value="Nudix"/>
    <property type="match status" value="1"/>
</dbReference>
<evidence type="ECO:0000256" key="1">
    <source>
        <dbReference type="ARBA" id="ARBA00022801"/>
    </source>
</evidence>
<dbReference type="PROSITE" id="PS51462">
    <property type="entry name" value="NUDIX"/>
    <property type="match status" value="1"/>
</dbReference>
<dbReference type="InterPro" id="IPR020084">
    <property type="entry name" value="NUDIX_hydrolase_CS"/>
</dbReference>
<keyword evidence="1" id="KW-0378">Hydrolase</keyword>
<dbReference type="PROSITE" id="PS00893">
    <property type="entry name" value="NUDIX_BOX"/>
    <property type="match status" value="1"/>
</dbReference>
<dbReference type="Proteomes" id="UP000649151">
    <property type="component" value="Unassembled WGS sequence"/>
</dbReference>
<evidence type="ECO:0000313" key="3">
    <source>
        <dbReference type="EMBL" id="MBC5788553.1"/>
    </source>
</evidence>
<reference evidence="3 4" key="1">
    <citation type="submission" date="2020-08" db="EMBL/GenBank/DDBJ databases">
        <title>Genome public.</title>
        <authorList>
            <person name="Liu C."/>
            <person name="Sun Q."/>
        </authorList>
    </citation>
    <scope>NUCLEOTIDE SEQUENCE [LARGE SCALE GENOMIC DNA]</scope>
    <source>
        <strain evidence="3 4">NSJ-27</strain>
    </source>
</reference>
<comment type="caution">
    <text evidence="3">The sequence shown here is derived from an EMBL/GenBank/DDBJ whole genome shotgun (WGS) entry which is preliminary data.</text>
</comment>
<dbReference type="PANTHER" id="PTHR10885">
    <property type="entry name" value="ISOPENTENYL-DIPHOSPHATE DELTA-ISOMERASE"/>
    <property type="match status" value="1"/>
</dbReference>
<feature type="domain" description="Nudix hydrolase" evidence="2">
    <location>
        <begin position="28"/>
        <end position="165"/>
    </location>
</feature>
<dbReference type="EMBL" id="JACOQK010000001">
    <property type="protein sequence ID" value="MBC5788553.1"/>
    <property type="molecule type" value="Genomic_DNA"/>
</dbReference>
<dbReference type="PANTHER" id="PTHR10885:SF0">
    <property type="entry name" value="ISOPENTENYL-DIPHOSPHATE DELTA-ISOMERASE"/>
    <property type="match status" value="1"/>
</dbReference>
<dbReference type="RefSeq" id="WP_186997040.1">
    <property type="nucleotide sequence ID" value="NZ_JACOQK010000001.1"/>
</dbReference>
<organism evidence="3 4">
    <name type="scientific">Clostridium facile</name>
    <dbReference type="NCBI Taxonomy" id="2763035"/>
    <lineage>
        <taxon>Bacteria</taxon>
        <taxon>Bacillati</taxon>
        <taxon>Bacillota</taxon>
        <taxon>Clostridia</taxon>
        <taxon>Eubacteriales</taxon>
        <taxon>Clostridiaceae</taxon>
        <taxon>Clostridium</taxon>
    </lineage>
</organism>
<protein>
    <submittedName>
        <fullName evidence="3">NUDIX domain-containing protein</fullName>
    </submittedName>
</protein>
<dbReference type="InterPro" id="IPR015797">
    <property type="entry name" value="NUDIX_hydrolase-like_dom_sf"/>
</dbReference>
<gene>
    <name evidence="3" type="ORF">H8Z77_11115</name>
</gene>
<dbReference type="Gene3D" id="3.90.79.10">
    <property type="entry name" value="Nucleoside Triphosphate Pyrophosphohydrolase"/>
    <property type="match status" value="1"/>
</dbReference>
<sequence length="200" mass="23098">MKEMLTIVDDQLHPIQTMSREMAHKTGALHQVIHCWVIDPYQSEIQIYLQQRSKNKADFPGLYDLTSTGHIDAGETRVQAVCREVMEEIGLILNPSYLKYLGHVKEEIQIAEFFDREIAHVFVYPIQNPIFYPGEEIDSIVKLPISEFKKWLQSPNQQLTGVQYGSNQVINIPDNQMCIHPKKYLCWALKQIENLVTTIG</sequence>
<proteinExistence type="predicted"/>
<keyword evidence="4" id="KW-1185">Reference proteome</keyword>